<dbReference type="Proteomes" id="UP000236569">
    <property type="component" value="Unassembled WGS sequence"/>
</dbReference>
<name>A0A2I9CSL8_9DEIO</name>
<dbReference type="SUPFAM" id="SSF81296">
    <property type="entry name" value="E set domains"/>
    <property type="match status" value="1"/>
</dbReference>
<reference evidence="6" key="1">
    <citation type="submission" date="2018-01" db="EMBL/GenBank/DDBJ databases">
        <title>Draft Genome Sequence of the Radioresistant Bacterium Deinococcus aerius TR0125, Isolated from the Higher Atmosphere above Japan.</title>
        <authorList>
            <person name="Satoh K."/>
            <person name="Arai H."/>
            <person name="Sanzen T."/>
            <person name="Kawaguchi Y."/>
            <person name="Hayashi H."/>
            <person name="Yokobori S."/>
            <person name="Yamagishi A."/>
            <person name="Oono Y."/>
            <person name="Narumi I."/>
        </authorList>
    </citation>
    <scope>NUCLEOTIDE SEQUENCE [LARGE SCALE GENOMIC DNA]</scope>
    <source>
        <strain evidence="6">TR0125</strain>
    </source>
</reference>
<evidence type="ECO:0000256" key="2">
    <source>
        <dbReference type="ARBA" id="ARBA00023008"/>
    </source>
</evidence>
<evidence type="ECO:0000256" key="3">
    <source>
        <dbReference type="SAM" id="SignalP"/>
    </source>
</evidence>
<dbReference type="InterPro" id="IPR007348">
    <property type="entry name" value="CopC_dom"/>
</dbReference>
<dbReference type="Pfam" id="PF04234">
    <property type="entry name" value="CopC"/>
    <property type="match status" value="1"/>
</dbReference>
<feature type="signal peptide" evidence="3">
    <location>
        <begin position="1"/>
        <end position="25"/>
    </location>
</feature>
<dbReference type="RefSeq" id="WP_103128136.1">
    <property type="nucleotide sequence ID" value="NZ_BFAG01000002.1"/>
</dbReference>
<feature type="domain" description="CopC" evidence="4">
    <location>
        <begin position="20"/>
        <end position="139"/>
    </location>
</feature>
<dbReference type="GO" id="GO:0046688">
    <property type="term" value="P:response to copper ion"/>
    <property type="evidence" value="ECO:0007669"/>
    <property type="project" value="InterPro"/>
</dbReference>
<comment type="caution">
    <text evidence="5">The sequence shown here is derived from an EMBL/GenBank/DDBJ whole genome shotgun (WGS) entry which is preliminary data.</text>
</comment>
<sequence>MILKRLLALLPLTLGAALVHTEVTAVTPARGATVPAPQQVTLTLSEPVSLRFSTFKVYPLTASGNAAAVQQAAATLAKTALDARNDAAARADTIQTRTGMAARVVLPLKAGLKPGLYAVLWRLASEDGHPISGQSVFRVK</sequence>
<evidence type="ECO:0000313" key="6">
    <source>
        <dbReference type="Proteomes" id="UP000236569"/>
    </source>
</evidence>
<evidence type="ECO:0000259" key="4">
    <source>
        <dbReference type="Pfam" id="PF04234"/>
    </source>
</evidence>
<keyword evidence="6" id="KW-1185">Reference proteome</keyword>
<dbReference type="Gene3D" id="2.60.40.1220">
    <property type="match status" value="1"/>
</dbReference>
<dbReference type="InterPro" id="IPR014756">
    <property type="entry name" value="Ig_E-set"/>
</dbReference>
<gene>
    <name evidence="5" type="ORF">DAERI_020251</name>
</gene>
<dbReference type="GO" id="GO:0042597">
    <property type="term" value="C:periplasmic space"/>
    <property type="evidence" value="ECO:0007669"/>
    <property type="project" value="InterPro"/>
</dbReference>
<evidence type="ECO:0000313" key="5">
    <source>
        <dbReference type="EMBL" id="GBF04654.1"/>
    </source>
</evidence>
<proteinExistence type="predicted"/>
<keyword evidence="1 3" id="KW-0732">Signal</keyword>
<accession>A0A2I9CSL8</accession>
<evidence type="ECO:0000256" key="1">
    <source>
        <dbReference type="ARBA" id="ARBA00022729"/>
    </source>
</evidence>
<organism evidence="5 6">
    <name type="scientific">Deinococcus aerius</name>
    <dbReference type="NCBI Taxonomy" id="200253"/>
    <lineage>
        <taxon>Bacteria</taxon>
        <taxon>Thermotogati</taxon>
        <taxon>Deinococcota</taxon>
        <taxon>Deinococci</taxon>
        <taxon>Deinococcales</taxon>
        <taxon>Deinococcaceae</taxon>
        <taxon>Deinococcus</taxon>
    </lineage>
</organism>
<dbReference type="AlphaFoldDB" id="A0A2I9CSL8"/>
<dbReference type="InterPro" id="IPR014755">
    <property type="entry name" value="Cu-Rt/internalin_Ig-like"/>
</dbReference>
<dbReference type="EMBL" id="BFAG01000002">
    <property type="protein sequence ID" value="GBF04654.1"/>
    <property type="molecule type" value="Genomic_DNA"/>
</dbReference>
<feature type="chain" id="PRO_5014364607" evidence="3">
    <location>
        <begin position="26"/>
        <end position="140"/>
    </location>
</feature>
<dbReference type="GO" id="GO:0005507">
    <property type="term" value="F:copper ion binding"/>
    <property type="evidence" value="ECO:0007669"/>
    <property type="project" value="InterPro"/>
</dbReference>
<protein>
    <submittedName>
        <fullName evidence="5">Putative copper resistance protein CopC90</fullName>
    </submittedName>
</protein>
<keyword evidence="2" id="KW-0186">Copper</keyword>
<dbReference type="OrthoDB" id="2353937at2"/>